<proteinExistence type="predicted"/>
<evidence type="ECO:0000313" key="3">
    <source>
        <dbReference type="Proteomes" id="UP001153954"/>
    </source>
</evidence>
<gene>
    <name evidence="2" type="ORF">EEDITHA_LOCUS15844</name>
</gene>
<dbReference type="GO" id="GO:0003676">
    <property type="term" value="F:nucleic acid binding"/>
    <property type="evidence" value="ECO:0007669"/>
    <property type="project" value="InterPro"/>
</dbReference>
<accession>A0AAU9UTY0</accession>
<dbReference type="Proteomes" id="UP001153954">
    <property type="component" value="Unassembled WGS sequence"/>
</dbReference>
<dbReference type="PANTHER" id="PTHR47331:SF1">
    <property type="entry name" value="GAG-LIKE PROTEIN"/>
    <property type="match status" value="1"/>
</dbReference>
<keyword evidence="3" id="KW-1185">Reference proteome</keyword>
<dbReference type="PANTHER" id="PTHR47331">
    <property type="entry name" value="PHD-TYPE DOMAIN-CONTAINING PROTEIN"/>
    <property type="match status" value="1"/>
</dbReference>
<dbReference type="AlphaFoldDB" id="A0AAU9UTY0"/>
<dbReference type="Gene3D" id="3.30.420.10">
    <property type="entry name" value="Ribonuclease H-like superfamily/Ribonuclease H"/>
    <property type="match status" value="1"/>
</dbReference>
<reference evidence="2" key="1">
    <citation type="submission" date="2022-03" db="EMBL/GenBank/DDBJ databases">
        <authorList>
            <person name="Tunstrom K."/>
        </authorList>
    </citation>
    <scope>NUCLEOTIDE SEQUENCE</scope>
</reference>
<evidence type="ECO:0000313" key="2">
    <source>
        <dbReference type="EMBL" id="CAH2101049.1"/>
    </source>
</evidence>
<dbReference type="InterPro" id="IPR041588">
    <property type="entry name" value="Integrase_H2C2"/>
</dbReference>
<feature type="domain" description="Integrase zinc-binding" evidence="1">
    <location>
        <begin position="9"/>
        <end position="54"/>
    </location>
</feature>
<dbReference type="EMBL" id="CAKOGL010000023">
    <property type="protein sequence ID" value="CAH2101049.1"/>
    <property type="molecule type" value="Genomic_DNA"/>
</dbReference>
<sequence length="192" mass="21615">MLLRSSHNIANLMFEYYHIAFLHAGPQLLLALVRQQFWIIGGRNLARKTVRNCIKRCRFSGKTAQPNMGDLPAQRLYTEFPLINTAVDYAGPVMILNRKRRSSKLIKSYLCIFICLAIKEVYIELVTDLTSDTFLAAHNRFIARRSKPAKIFSDNGPNFAGACNELAKFLKQGSDYIASKAADSSMAQNVPP</sequence>
<evidence type="ECO:0000259" key="1">
    <source>
        <dbReference type="Pfam" id="PF17921"/>
    </source>
</evidence>
<dbReference type="Pfam" id="PF17921">
    <property type="entry name" value="Integrase_H2C2"/>
    <property type="match status" value="1"/>
</dbReference>
<protein>
    <recommendedName>
        <fullName evidence="1">Integrase zinc-binding domain-containing protein</fullName>
    </recommendedName>
</protein>
<dbReference type="SUPFAM" id="SSF53098">
    <property type="entry name" value="Ribonuclease H-like"/>
    <property type="match status" value="1"/>
</dbReference>
<dbReference type="InterPro" id="IPR036397">
    <property type="entry name" value="RNaseH_sf"/>
</dbReference>
<comment type="caution">
    <text evidence="2">The sequence shown here is derived from an EMBL/GenBank/DDBJ whole genome shotgun (WGS) entry which is preliminary data.</text>
</comment>
<name>A0AAU9UTY0_EUPED</name>
<organism evidence="2 3">
    <name type="scientific">Euphydryas editha</name>
    <name type="common">Edith's checkerspot</name>
    <dbReference type="NCBI Taxonomy" id="104508"/>
    <lineage>
        <taxon>Eukaryota</taxon>
        <taxon>Metazoa</taxon>
        <taxon>Ecdysozoa</taxon>
        <taxon>Arthropoda</taxon>
        <taxon>Hexapoda</taxon>
        <taxon>Insecta</taxon>
        <taxon>Pterygota</taxon>
        <taxon>Neoptera</taxon>
        <taxon>Endopterygota</taxon>
        <taxon>Lepidoptera</taxon>
        <taxon>Glossata</taxon>
        <taxon>Ditrysia</taxon>
        <taxon>Papilionoidea</taxon>
        <taxon>Nymphalidae</taxon>
        <taxon>Nymphalinae</taxon>
        <taxon>Euphydryas</taxon>
    </lineage>
</organism>
<dbReference type="InterPro" id="IPR012337">
    <property type="entry name" value="RNaseH-like_sf"/>
</dbReference>